<dbReference type="PANTHER" id="PTHR43031:SF1">
    <property type="entry name" value="PYRIDINE NUCLEOTIDE-DISULPHIDE OXIDOREDUCTASE"/>
    <property type="match status" value="1"/>
</dbReference>
<dbReference type="InterPro" id="IPR036873">
    <property type="entry name" value="Rhodanese-like_dom_sf"/>
</dbReference>
<dbReference type="SMART" id="SM00450">
    <property type="entry name" value="RHOD"/>
    <property type="match status" value="1"/>
</dbReference>
<comment type="caution">
    <text evidence="2">The sequence shown here is derived from an EMBL/GenBank/DDBJ whole genome shotgun (WGS) entry which is preliminary data.</text>
</comment>
<gene>
    <name evidence="2" type="ORF">IAB63_10350</name>
</gene>
<reference evidence="2" key="1">
    <citation type="submission" date="2020-10" db="EMBL/GenBank/DDBJ databases">
        <authorList>
            <person name="Gilroy R."/>
        </authorList>
    </citation>
    <scope>NUCLEOTIDE SEQUENCE</scope>
    <source>
        <strain evidence="2">CHK187-14744</strain>
    </source>
</reference>
<dbReference type="PROSITE" id="PS50206">
    <property type="entry name" value="RHODANESE_3"/>
    <property type="match status" value="1"/>
</dbReference>
<dbReference type="InterPro" id="IPR050229">
    <property type="entry name" value="GlpE_sulfurtransferase"/>
</dbReference>
<organism evidence="2 3">
    <name type="scientific">Candidatus Onthocola gallistercoris</name>
    <dbReference type="NCBI Taxonomy" id="2840876"/>
    <lineage>
        <taxon>Bacteria</taxon>
        <taxon>Bacillati</taxon>
        <taxon>Bacillota</taxon>
        <taxon>Bacilli</taxon>
        <taxon>Candidatus Onthocola</taxon>
    </lineage>
</organism>
<dbReference type="Proteomes" id="UP000824164">
    <property type="component" value="Unassembled WGS sequence"/>
</dbReference>
<dbReference type="CDD" id="cd00158">
    <property type="entry name" value="RHOD"/>
    <property type="match status" value="1"/>
</dbReference>
<dbReference type="Pfam" id="PF00581">
    <property type="entry name" value="Rhodanese"/>
    <property type="match status" value="1"/>
</dbReference>
<dbReference type="EMBL" id="DVLT01000066">
    <property type="protein sequence ID" value="HIU03639.1"/>
    <property type="molecule type" value="Genomic_DNA"/>
</dbReference>
<evidence type="ECO:0000313" key="2">
    <source>
        <dbReference type="EMBL" id="HIU03639.1"/>
    </source>
</evidence>
<accession>A0A9D1HIN0</accession>
<evidence type="ECO:0000259" key="1">
    <source>
        <dbReference type="PROSITE" id="PS50206"/>
    </source>
</evidence>
<feature type="domain" description="Rhodanese" evidence="1">
    <location>
        <begin position="16"/>
        <end position="100"/>
    </location>
</feature>
<proteinExistence type="predicted"/>
<dbReference type="InterPro" id="IPR001763">
    <property type="entry name" value="Rhodanese-like_dom"/>
</dbReference>
<name>A0A9D1HIN0_9FIRM</name>
<dbReference type="Gene3D" id="3.40.250.10">
    <property type="entry name" value="Rhodanese-like domain"/>
    <property type="match status" value="1"/>
</dbReference>
<dbReference type="PANTHER" id="PTHR43031">
    <property type="entry name" value="FAD-DEPENDENT OXIDOREDUCTASE"/>
    <property type="match status" value="1"/>
</dbReference>
<reference evidence="2" key="2">
    <citation type="journal article" date="2021" name="PeerJ">
        <title>Extensive microbial diversity within the chicken gut microbiome revealed by metagenomics and culture.</title>
        <authorList>
            <person name="Gilroy R."/>
            <person name="Ravi A."/>
            <person name="Getino M."/>
            <person name="Pursley I."/>
            <person name="Horton D.L."/>
            <person name="Alikhan N.F."/>
            <person name="Baker D."/>
            <person name="Gharbi K."/>
            <person name="Hall N."/>
            <person name="Watson M."/>
            <person name="Adriaenssens E.M."/>
            <person name="Foster-Nyarko E."/>
            <person name="Jarju S."/>
            <person name="Secka A."/>
            <person name="Antonio M."/>
            <person name="Oren A."/>
            <person name="Chaudhuri R.R."/>
            <person name="La Ragione R."/>
            <person name="Hildebrand F."/>
            <person name="Pallen M.J."/>
        </authorList>
    </citation>
    <scope>NUCLEOTIDE SEQUENCE</scope>
    <source>
        <strain evidence="2">CHK187-14744</strain>
    </source>
</reference>
<dbReference type="SUPFAM" id="SSF52821">
    <property type="entry name" value="Rhodanese/Cell cycle control phosphatase"/>
    <property type="match status" value="1"/>
</dbReference>
<dbReference type="AlphaFoldDB" id="A0A9D1HIN0"/>
<evidence type="ECO:0000313" key="3">
    <source>
        <dbReference type="Proteomes" id="UP000824164"/>
    </source>
</evidence>
<protein>
    <submittedName>
        <fullName evidence="2">Rhodanese-like domain-containing protein</fullName>
    </submittedName>
</protein>
<sequence>MSLNFISPADVYEYVKHKQVLLIDIRDEYAYQQGHIPGAVNMPYESFDMFSDKLSGHTAIILCCDRGATSLILGRRLARMGYRVLSVGGGMESYRGILEKS</sequence>